<feature type="transmembrane region" description="Helical" evidence="1">
    <location>
        <begin position="134"/>
        <end position="152"/>
    </location>
</feature>
<feature type="transmembrane region" description="Helical" evidence="1">
    <location>
        <begin position="43"/>
        <end position="64"/>
    </location>
</feature>
<keyword evidence="1" id="KW-1133">Transmembrane helix</keyword>
<dbReference type="InterPro" id="IPR010640">
    <property type="entry name" value="Low_temperature_requirement_A"/>
</dbReference>
<dbReference type="AlphaFoldDB" id="A0A5M3W2W2"/>
<feature type="transmembrane region" description="Helical" evidence="1">
    <location>
        <begin position="102"/>
        <end position="122"/>
    </location>
</feature>
<feature type="transmembrane region" description="Helical" evidence="1">
    <location>
        <begin position="219"/>
        <end position="239"/>
    </location>
</feature>
<evidence type="ECO:0000313" key="2">
    <source>
        <dbReference type="EMBL" id="GES03066.1"/>
    </source>
</evidence>
<feature type="transmembrane region" description="Helical" evidence="1">
    <location>
        <begin position="323"/>
        <end position="340"/>
    </location>
</feature>
<sequence>MTVTPETASSRPGWLELFFDLVFVVAIAKLAHHLEGDPGWHEFWEFLVLLLPAWWAWLSFTVYVNTVGSGGTRTRLLMLAGMLFLGVLGAAVPDGLGERAPAYVLGFVGTRVVLFLLWLPLGRDPGVEWNLNRIMLFNGGSIAVFSASLLVAEDVRPFVWLAAIAFELVVLVYAQRSQVRDYNVSHIVERVGLFVIIVLGESVVSSVNAVDATWAPGAWLVAVLGFVLFAALWWGYFEFGATTAAAKLREGENQRIRDVMGIGHFPVVAALIAMAAGLGTAITDHAHHLPAGAAITLCGGLALFRLTFAGLGMRLGFSLRRSLRWAGPGVLVPLAVLAVAGQLPPWAVLALLCAEAIGQVVLVTGKRIRLRLAAYPP</sequence>
<feature type="transmembrane region" description="Helical" evidence="1">
    <location>
        <begin position="288"/>
        <end position="311"/>
    </location>
</feature>
<dbReference type="PANTHER" id="PTHR36840:SF1">
    <property type="entry name" value="BLL5714 PROTEIN"/>
    <property type="match status" value="1"/>
</dbReference>
<dbReference type="EMBL" id="BLAD01000064">
    <property type="protein sequence ID" value="GES03066.1"/>
    <property type="molecule type" value="Genomic_DNA"/>
</dbReference>
<keyword evidence="3" id="KW-1185">Reference proteome</keyword>
<dbReference type="PANTHER" id="PTHR36840">
    <property type="entry name" value="BLL5714 PROTEIN"/>
    <property type="match status" value="1"/>
</dbReference>
<feature type="transmembrane region" description="Helical" evidence="1">
    <location>
        <begin position="346"/>
        <end position="365"/>
    </location>
</feature>
<accession>A0A5M3W2W2</accession>
<dbReference type="RefSeq" id="WP_170317072.1">
    <property type="nucleotide sequence ID" value="NZ_BAAABN010000035.1"/>
</dbReference>
<keyword evidence="1" id="KW-0472">Membrane</keyword>
<feature type="transmembrane region" description="Helical" evidence="1">
    <location>
        <begin position="187"/>
        <end position="207"/>
    </location>
</feature>
<keyword evidence="1" id="KW-0812">Transmembrane</keyword>
<feature type="transmembrane region" description="Helical" evidence="1">
    <location>
        <begin position="158"/>
        <end position="175"/>
    </location>
</feature>
<reference evidence="2 3" key="1">
    <citation type="submission" date="2019-10" db="EMBL/GenBank/DDBJ databases">
        <title>Whole genome shotgun sequence of Acrocarpospora corrugata NBRC 13972.</title>
        <authorList>
            <person name="Ichikawa N."/>
            <person name="Kimura A."/>
            <person name="Kitahashi Y."/>
            <person name="Komaki H."/>
            <person name="Oguchi A."/>
        </authorList>
    </citation>
    <scope>NUCLEOTIDE SEQUENCE [LARGE SCALE GENOMIC DNA]</scope>
    <source>
        <strain evidence="2 3">NBRC 13972</strain>
    </source>
</reference>
<dbReference type="Proteomes" id="UP000334990">
    <property type="component" value="Unassembled WGS sequence"/>
</dbReference>
<feature type="transmembrane region" description="Helical" evidence="1">
    <location>
        <begin position="76"/>
        <end position="96"/>
    </location>
</feature>
<protein>
    <submittedName>
        <fullName evidence="2">Low temperature requirement protein A</fullName>
    </submittedName>
</protein>
<organism evidence="2 3">
    <name type="scientific">Acrocarpospora corrugata</name>
    <dbReference type="NCBI Taxonomy" id="35763"/>
    <lineage>
        <taxon>Bacteria</taxon>
        <taxon>Bacillati</taxon>
        <taxon>Actinomycetota</taxon>
        <taxon>Actinomycetes</taxon>
        <taxon>Streptosporangiales</taxon>
        <taxon>Streptosporangiaceae</taxon>
        <taxon>Acrocarpospora</taxon>
    </lineage>
</organism>
<feature type="transmembrane region" description="Helical" evidence="1">
    <location>
        <begin position="12"/>
        <end position="31"/>
    </location>
</feature>
<feature type="transmembrane region" description="Helical" evidence="1">
    <location>
        <begin position="259"/>
        <end position="282"/>
    </location>
</feature>
<name>A0A5M3W2W2_9ACTN</name>
<evidence type="ECO:0000256" key="1">
    <source>
        <dbReference type="SAM" id="Phobius"/>
    </source>
</evidence>
<dbReference type="Pfam" id="PF06772">
    <property type="entry name" value="LtrA"/>
    <property type="match status" value="1"/>
</dbReference>
<gene>
    <name evidence="2" type="ORF">Acor_51320</name>
</gene>
<evidence type="ECO:0000313" key="3">
    <source>
        <dbReference type="Proteomes" id="UP000334990"/>
    </source>
</evidence>
<comment type="caution">
    <text evidence="2">The sequence shown here is derived from an EMBL/GenBank/DDBJ whole genome shotgun (WGS) entry which is preliminary data.</text>
</comment>
<proteinExistence type="predicted"/>